<feature type="region of interest" description="Disordered" evidence="1">
    <location>
        <begin position="845"/>
        <end position="889"/>
    </location>
</feature>
<dbReference type="InterPro" id="IPR036872">
    <property type="entry name" value="CH_dom_sf"/>
</dbReference>
<dbReference type="Gene3D" id="1.10.418.10">
    <property type="entry name" value="Calponin-like domain"/>
    <property type="match status" value="1"/>
</dbReference>
<feature type="region of interest" description="Disordered" evidence="1">
    <location>
        <begin position="1088"/>
        <end position="1125"/>
    </location>
</feature>
<keyword evidence="6" id="KW-1185">Reference proteome</keyword>
<dbReference type="SMART" id="SM00033">
    <property type="entry name" value="CH"/>
    <property type="match status" value="1"/>
</dbReference>
<dbReference type="EMBL" id="CAKLCB010000388">
    <property type="protein sequence ID" value="CAH0522283.1"/>
    <property type="molecule type" value="Genomic_DNA"/>
</dbReference>
<dbReference type="SMART" id="SM00164">
    <property type="entry name" value="TBC"/>
    <property type="match status" value="1"/>
</dbReference>
<protein>
    <recommendedName>
        <fullName evidence="8">Rab-GAP TBC domain-containing protein</fullName>
    </recommendedName>
</protein>
<dbReference type="Gene3D" id="1.10.8.270">
    <property type="entry name" value="putative rabgap domain of human tbc1 domain family member 14 like domains"/>
    <property type="match status" value="1"/>
</dbReference>
<proteinExistence type="predicted"/>
<dbReference type="InterPro" id="IPR035969">
    <property type="entry name" value="Rab-GAP_TBC_sf"/>
</dbReference>
<dbReference type="PANTHER" id="PTHR47219">
    <property type="entry name" value="RAB GTPASE-ACTIVATING PROTEIN 1-LIKE"/>
    <property type="match status" value="1"/>
</dbReference>
<feature type="region of interest" description="Disordered" evidence="1">
    <location>
        <begin position="642"/>
        <end position="661"/>
    </location>
</feature>
<dbReference type="PANTHER" id="PTHR47219:SF20">
    <property type="entry name" value="TBC1 DOMAIN FAMILY MEMBER 2B"/>
    <property type="match status" value="1"/>
</dbReference>
<feature type="compositionally biased region" description="Basic and acidic residues" evidence="1">
    <location>
        <begin position="650"/>
        <end position="659"/>
    </location>
</feature>
<dbReference type="InterPro" id="IPR000195">
    <property type="entry name" value="Rab-GAP-TBC_dom"/>
</dbReference>
<name>A0AAU9LDN2_9STRA</name>
<feature type="compositionally biased region" description="Basic residues" evidence="1">
    <location>
        <begin position="722"/>
        <end position="735"/>
    </location>
</feature>
<dbReference type="GO" id="GO:0031267">
    <property type="term" value="F:small GTPase binding"/>
    <property type="evidence" value="ECO:0007669"/>
    <property type="project" value="TreeGrafter"/>
</dbReference>
<dbReference type="EMBL" id="CAKKTJ010000326">
    <property type="protein sequence ID" value="CAH0481007.1"/>
    <property type="molecule type" value="Genomic_DNA"/>
</dbReference>
<dbReference type="FunFam" id="1.10.8.270:FF:000016">
    <property type="entry name" value="TBC1 domain family member 2A"/>
    <property type="match status" value="1"/>
</dbReference>
<evidence type="ECO:0000259" key="3">
    <source>
        <dbReference type="PROSITE" id="PS50086"/>
    </source>
</evidence>
<feature type="region of interest" description="Disordered" evidence="1">
    <location>
        <begin position="667"/>
        <end position="706"/>
    </location>
</feature>
<dbReference type="CDD" id="cd00014">
    <property type="entry name" value="CH_SF"/>
    <property type="match status" value="1"/>
</dbReference>
<evidence type="ECO:0000259" key="2">
    <source>
        <dbReference type="PROSITE" id="PS50021"/>
    </source>
</evidence>
<reference evidence="4 6" key="1">
    <citation type="submission" date="2021-11" db="EMBL/GenBank/DDBJ databases">
        <authorList>
            <person name="Islam A."/>
            <person name="Islam S."/>
            <person name="Flora M.S."/>
            <person name="Rahman M."/>
            <person name="Ziaur R.M."/>
            <person name="Epstein J.H."/>
            <person name="Hassan M."/>
            <person name="Klassen M."/>
            <person name="Woodard K."/>
            <person name="Webb A."/>
            <person name="Webby R.J."/>
            <person name="El Zowalaty M.E."/>
        </authorList>
    </citation>
    <scope>NUCLEOTIDE SEQUENCE</scope>
    <source>
        <strain evidence="5">Pbs1</strain>
        <strain evidence="4">Pbs3</strain>
    </source>
</reference>
<dbReference type="Pfam" id="PF00307">
    <property type="entry name" value="CH"/>
    <property type="match status" value="1"/>
</dbReference>
<dbReference type="PROSITE" id="PS50021">
    <property type="entry name" value="CH"/>
    <property type="match status" value="1"/>
</dbReference>
<comment type="caution">
    <text evidence="4">The sequence shown here is derived from an EMBL/GenBank/DDBJ whole genome shotgun (WGS) entry which is preliminary data.</text>
</comment>
<evidence type="ECO:0000313" key="5">
    <source>
        <dbReference type="EMBL" id="CAH0522283.1"/>
    </source>
</evidence>
<dbReference type="Proteomes" id="UP001160483">
    <property type="component" value="Unassembled WGS sequence"/>
</dbReference>
<organism evidence="4 7">
    <name type="scientific">Peronospora belbahrii</name>
    <dbReference type="NCBI Taxonomy" id="622444"/>
    <lineage>
        <taxon>Eukaryota</taxon>
        <taxon>Sar</taxon>
        <taxon>Stramenopiles</taxon>
        <taxon>Oomycota</taxon>
        <taxon>Peronosporomycetes</taxon>
        <taxon>Peronosporales</taxon>
        <taxon>Peronosporaceae</taxon>
        <taxon>Peronospora</taxon>
    </lineage>
</organism>
<evidence type="ECO:0000256" key="1">
    <source>
        <dbReference type="SAM" id="MobiDB-lite"/>
    </source>
</evidence>
<gene>
    <name evidence="5" type="ORF">PBS001_LOCUS8717</name>
    <name evidence="4" type="ORF">PBS003_LOCUS7617</name>
</gene>
<dbReference type="GO" id="GO:0005096">
    <property type="term" value="F:GTPase activator activity"/>
    <property type="evidence" value="ECO:0007669"/>
    <property type="project" value="TreeGrafter"/>
</dbReference>
<feature type="domain" description="Calponin-homology (CH)" evidence="2">
    <location>
        <begin position="20"/>
        <end position="129"/>
    </location>
</feature>
<evidence type="ECO:0008006" key="8">
    <source>
        <dbReference type="Google" id="ProtNLM"/>
    </source>
</evidence>
<dbReference type="InterPro" id="IPR001715">
    <property type="entry name" value="CH_dom"/>
</dbReference>
<dbReference type="Gene3D" id="1.10.472.80">
    <property type="entry name" value="Ypt/Rab-GAP domain of gyp1p, domain 3"/>
    <property type="match status" value="1"/>
</dbReference>
<dbReference type="AlphaFoldDB" id="A0AAU9LDN2"/>
<feature type="compositionally biased region" description="Basic and acidic residues" evidence="1">
    <location>
        <begin position="856"/>
        <end position="865"/>
    </location>
</feature>
<evidence type="ECO:0000313" key="6">
    <source>
        <dbReference type="Proteomes" id="UP001158986"/>
    </source>
</evidence>
<evidence type="ECO:0000313" key="4">
    <source>
        <dbReference type="EMBL" id="CAH0481007.1"/>
    </source>
</evidence>
<dbReference type="SUPFAM" id="SSF47923">
    <property type="entry name" value="Ypt/Rab-GAP domain of gyp1p"/>
    <property type="match status" value="2"/>
</dbReference>
<dbReference type="Pfam" id="PF00566">
    <property type="entry name" value="RabGAP-TBC"/>
    <property type="match status" value="1"/>
</dbReference>
<sequence>MELEDELATGVVLLSTCNMSKDGEIVRRWMEMVLGDKFLSDLPSALYSGELLCDLINKLYKALGMKSQISPVRNVGRCEVDALNNVLEYRRACEVLGVARRDLFQPDDLLKRKNMEKVYSNILALQKVAVSLSNRRSIDERSSMINQADWSPMSEHSVFVDNNGDDGFDVDLRLESPNAVQMLQQSRWQRLLFEYEHQQERKEERDRVGDSSASDGMGPLAHGIWRTEERIRAILMRDDHEFGTVPDDLHGKLWMLASGAQLEMCKNKGQFERLLALQLKNTEATRQIDVDLHRTVADEDKALWNKEKSSMMRRVLVAYSFYNPNLGYCQGLNYIVARILHFLGEEEAFYLLVAIVRLVPDDYYTTMLGLAVDQHVFADLVRLQYPEVSEHLSELGGSGMELSLACTEWFLTLFASPCDREVTFQIWDAIFLQGDEVLFRVALALLQQAKAELVACNTYGDMLKQLNELGRGDIDAKELMKISRKQDCVIRGRVEDFRAHHRLQLASGIVASTVDADDARSSTTGRRSSEYRSEPRLRIFGRKKQGICRHIDKIPPRLARTFDRNITDEYVESIRQDHFNFTEYYEGMQLQIVEDYWGSADNSHEWVARNACRMPTDCFTVSNVQENDKSYRMNSDINLVSHHKSLNGTGERRSGLTRDRRSKSVAFHATKAPNNNAGSTPNNNSSSTPNSRRGKDSDGDAGSVGHSPLAWIHRFESWKSQKERKKAEKKRLRHNQRSESNLHGAINEQADTSVEWLRSAIDSTIPLCSQPQKSDIESLTLRLRRRSSECQRPSTETIAILEEPLLSRSFSDPFRSPVGIAGQHQRQITIEKARRDAEHGSSLLQTLTGDVNKVSPKPDIDEVRKTARSGSGRPSRGFSDQSTLSRSTNSYVNTASFTLEPQDEGHDETSSDHALDKKSVMQGQVMMLEQEQQPSPHELLYSPIHSRSSSMDFAVGAAGGCAPPRVRRLVSVSAVIGESNAQQKRVGTFKRIDDCSQAIRDRANVLQYMHRKVSDASSLSGSIPQSPARMSESSSDSSRFGDHTSNQSDRSMRFRTSSFSFFEKLSIDLENCSHGLDNLVDDGEFETEGIDRRSSMSSSLVIGRSKTVDEKQGPMDGSISISSYN</sequence>
<evidence type="ECO:0000313" key="7">
    <source>
        <dbReference type="Proteomes" id="UP001160483"/>
    </source>
</evidence>
<feature type="compositionally biased region" description="Polar residues" evidence="1">
    <location>
        <begin position="878"/>
        <end position="889"/>
    </location>
</feature>
<feature type="compositionally biased region" description="Low complexity" evidence="1">
    <location>
        <begin position="672"/>
        <end position="691"/>
    </location>
</feature>
<accession>A0AAU9LDN2</accession>
<feature type="compositionally biased region" description="Low complexity" evidence="1">
    <location>
        <begin position="868"/>
        <end position="877"/>
    </location>
</feature>
<dbReference type="Proteomes" id="UP001158986">
    <property type="component" value="Unassembled WGS sequence"/>
</dbReference>
<feature type="domain" description="Rab-GAP TBC" evidence="3">
    <location>
        <begin position="244"/>
        <end position="434"/>
    </location>
</feature>
<feature type="compositionally biased region" description="Polar residues" evidence="1">
    <location>
        <begin position="1016"/>
        <end position="1025"/>
    </location>
</feature>
<feature type="region of interest" description="Disordered" evidence="1">
    <location>
        <begin position="1016"/>
        <end position="1051"/>
    </location>
</feature>
<dbReference type="InterPro" id="IPR050302">
    <property type="entry name" value="Rab_GAP_TBC_domain"/>
</dbReference>
<dbReference type="PROSITE" id="PS50086">
    <property type="entry name" value="TBC_RABGAP"/>
    <property type="match status" value="1"/>
</dbReference>
<dbReference type="SUPFAM" id="SSF47576">
    <property type="entry name" value="Calponin-homology domain, CH-domain"/>
    <property type="match status" value="1"/>
</dbReference>
<feature type="region of interest" description="Disordered" evidence="1">
    <location>
        <begin position="720"/>
        <end position="746"/>
    </location>
</feature>